<dbReference type="InterPro" id="IPR016120">
    <property type="entry name" value="Sig_transdc_His_kin_SpoOB"/>
</dbReference>
<dbReference type="SUPFAM" id="SSF55890">
    <property type="entry name" value="Sporulation response regulatory protein Spo0B"/>
    <property type="match status" value="1"/>
</dbReference>
<dbReference type="OrthoDB" id="9816523at2"/>
<dbReference type="STRING" id="37658.SAMN05661086_03252"/>
<keyword evidence="4" id="KW-1133">Transmembrane helix</keyword>
<evidence type="ECO:0000313" key="7">
    <source>
        <dbReference type="Proteomes" id="UP000199659"/>
    </source>
</evidence>
<dbReference type="GO" id="GO:0000155">
    <property type="term" value="F:phosphorelay sensor kinase activity"/>
    <property type="evidence" value="ECO:0007669"/>
    <property type="project" value="InterPro"/>
</dbReference>
<evidence type="ECO:0000256" key="1">
    <source>
        <dbReference type="ARBA" id="ARBA00022553"/>
    </source>
</evidence>
<evidence type="ECO:0000313" key="6">
    <source>
        <dbReference type="EMBL" id="SFS02111.1"/>
    </source>
</evidence>
<dbReference type="AlphaFoldDB" id="A0A1I6LF63"/>
<accession>A0A1I6LF63</accession>
<keyword evidence="7" id="KW-1185">Reference proteome</keyword>
<name>A0A1I6LF63_9FIRM</name>
<dbReference type="Pfam" id="PF14501">
    <property type="entry name" value="HATPase_c_5"/>
    <property type="match status" value="1"/>
</dbReference>
<dbReference type="InterPro" id="IPR036890">
    <property type="entry name" value="HATPase_C_sf"/>
</dbReference>
<dbReference type="PROSITE" id="PS51257">
    <property type="entry name" value="PROKAR_LIPOPROTEIN"/>
    <property type="match status" value="1"/>
</dbReference>
<protein>
    <submittedName>
        <fullName evidence="6">GHKL domain-containing protein</fullName>
    </submittedName>
</protein>
<dbReference type="RefSeq" id="WP_092563140.1">
    <property type="nucleotide sequence ID" value="NZ_FOYZ01000016.1"/>
</dbReference>
<dbReference type="Gene3D" id="3.30.565.10">
    <property type="entry name" value="Histidine kinase-like ATPase, C-terminal domain"/>
    <property type="match status" value="1"/>
</dbReference>
<sequence>MHNQKVFIIVMYVAIIVIQVIINAVIAGYSCLTLYKKNQRHVKDNETIDFIKAQLTMYNNISNSTNELQNIKNQWKAHLCNMQLLLKEKKFEEATAYIEKLMPDALLENQIYELENTILAVVIYEKKIRAEEKSIQVEFNLEVKDLPLTAGEINGVVGNILNNAIDACEQIEDIKQRYIRFETFEKKGKIYIVCRNSISMFSETVKKGYLGKNKMNIINNDFQIKVANNIIERNNGEMQIRFNQNEFVIKAIIDNLFEMRV</sequence>
<feature type="domain" description="Sensor histidine kinase NatK-like C-terminal" evidence="5">
    <location>
        <begin position="152"/>
        <end position="253"/>
    </location>
</feature>
<keyword evidence="2" id="KW-0808">Transferase</keyword>
<gene>
    <name evidence="6" type="ORF">SAMN05661086_03252</name>
</gene>
<evidence type="ECO:0000256" key="2">
    <source>
        <dbReference type="ARBA" id="ARBA00022679"/>
    </source>
</evidence>
<reference evidence="6 7" key="1">
    <citation type="submission" date="2016-10" db="EMBL/GenBank/DDBJ databases">
        <authorList>
            <person name="de Groot N.N."/>
        </authorList>
    </citation>
    <scope>NUCLEOTIDE SEQUENCE [LARGE SCALE GENOMIC DNA]</scope>
    <source>
        <strain evidence="6 7">743A</strain>
    </source>
</reference>
<organism evidence="6 7">
    <name type="scientific">Anaeromicropila populeti</name>
    <dbReference type="NCBI Taxonomy" id="37658"/>
    <lineage>
        <taxon>Bacteria</taxon>
        <taxon>Bacillati</taxon>
        <taxon>Bacillota</taxon>
        <taxon>Clostridia</taxon>
        <taxon>Lachnospirales</taxon>
        <taxon>Lachnospiraceae</taxon>
        <taxon>Anaeromicropila</taxon>
    </lineage>
</organism>
<feature type="transmembrane region" description="Helical" evidence="4">
    <location>
        <begin position="6"/>
        <end position="35"/>
    </location>
</feature>
<keyword evidence="4" id="KW-0812">Transmembrane</keyword>
<evidence type="ECO:0000256" key="4">
    <source>
        <dbReference type="SAM" id="Phobius"/>
    </source>
</evidence>
<dbReference type="InterPro" id="IPR032834">
    <property type="entry name" value="NatK-like_C"/>
</dbReference>
<evidence type="ECO:0000259" key="5">
    <source>
        <dbReference type="Pfam" id="PF14501"/>
    </source>
</evidence>
<dbReference type="Proteomes" id="UP000199659">
    <property type="component" value="Unassembled WGS sequence"/>
</dbReference>
<dbReference type="EMBL" id="FOYZ01000016">
    <property type="protein sequence ID" value="SFS02111.1"/>
    <property type="molecule type" value="Genomic_DNA"/>
</dbReference>
<proteinExistence type="predicted"/>
<keyword evidence="3" id="KW-0418">Kinase</keyword>
<keyword evidence="4" id="KW-0472">Membrane</keyword>
<keyword evidence="1" id="KW-0597">Phosphoprotein</keyword>
<evidence type="ECO:0000256" key="3">
    <source>
        <dbReference type="ARBA" id="ARBA00022777"/>
    </source>
</evidence>